<protein>
    <recommendedName>
        <fullName evidence="3">Endonuclease/exonuclease/phosphatase domain-containing protein</fullName>
    </recommendedName>
</protein>
<gene>
    <name evidence="1" type="ORF">TSUD_152000</name>
</gene>
<evidence type="ECO:0000313" key="2">
    <source>
        <dbReference type="Proteomes" id="UP000242715"/>
    </source>
</evidence>
<dbReference type="SUPFAM" id="SSF56219">
    <property type="entry name" value="DNase I-like"/>
    <property type="match status" value="1"/>
</dbReference>
<dbReference type="EMBL" id="DF973514">
    <property type="protein sequence ID" value="GAU33045.1"/>
    <property type="molecule type" value="Genomic_DNA"/>
</dbReference>
<accession>A0A2Z6NAP4</accession>
<proteinExistence type="predicted"/>
<reference evidence="2" key="1">
    <citation type="journal article" date="2017" name="Front. Plant Sci.">
        <title>Climate Clever Clovers: New Paradigm to Reduce the Environmental Footprint of Ruminants by Breeding Low Methanogenic Forages Utilizing Haplotype Variation.</title>
        <authorList>
            <person name="Kaur P."/>
            <person name="Appels R."/>
            <person name="Bayer P.E."/>
            <person name="Keeble-Gagnere G."/>
            <person name="Wang J."/>
            <person name="Hirakawa H."/>
            <person name="Shirasawa K."/>
            <person name="Vercoe P."/>
            <person name="Stefanova K."/>
            <person name="Durmic Z."/>
            <person name="Nichols P."/>
            <person name="Revell C."/>
            <person name="Isobe S.N."/>
            <person name="Edwards D."/>
            <person name="Erskine W."/>
        </authorList>
    </citation>
    <scope>NUCLEOTIDE SEQUENCE [LARGE SCALE GENOMIC DNA]</scope>
    <source>
        <strain evidence="2">cv. Daliak</strain>
    </source>
</reference>
<dbReference type="AlphaFoldDB" id="A0A2Z6NAP4"/>
<dbReference type="Gene3D" id="3.60.10.10">
    <property type="entry name" value="Endonuclease/exonuclease/phosphatase"/>
    <property type="match status" value="1"/>
</dbReference>
<evidence type="ECO:0008006" key="3">
    <source>
        <dbReference type="Google" id="ProtNLM"/>
    </source>
</evidence>
<keyword evidence="2" id="KW-1185">Reference proteome</keyword>
<organism evidence="1 2">
    <name type="scientific">Trifolium subterraneum</name>
    <name type="common">Subterranean clover</name>
    <dbReference type="NCBI Taxonomy" id="3900"/>
    <lineage>
        <taxon>Eukaryota</taxon>
        <taxon>Viridiplantae</taxon>
        <taxon>Streptophyta</taxon>
        <taxon>Embryophyta</taxon>
        <taxon>Tracheophyta</taxon>
        <taxon>Spermatophyta</taxon>
        <taxon>Magnoliopsida</taxon>
        <taxon>eudicotyledons</taxon>
        <taxon>Gunneridae</taxon>
        <taxon>Pentapetalae</taxon>
        <taxon>rosids</taxon>
        <taxon>fabids</taxon>
        <taxon>Fabales</taxon>
        <taxon>Fabaceae</taxon>
        <taxon>Papilionoideae</taxon>
        <taxon>50 kb inversion clade</taxon>
        <taxon>NPAAA clade</taxon>
        <taxon>Hologalegina</taxon>
        <taxon>IRL clade</taxon>
        <taxon>Trifolieae</taxon>
        <taxon>Trifolium</taxon>
    </lineage>
</organism>
<name>A0A2Z6NAP4_TRISU</name>
<dbReference type="Proteomes" id="UP000242715">
    <property type="component" value="Unassembled WGS sequence"/>
</dbReference>
<dbReference type="OrthoDB" id="1938551at2759"/>
<dbReference type="InterPro" id="IPR036691">
    <property type="entry name" value="Endo/exonu/phosph_ase_sf"/>
</dbReference>
<sequence length="175" mass="21220">MKVYEAEHYCILGDFNSVRSREERRGVVSREEGREDRRLFNIFLENIELIDLLFKGRKYTWMQPNGRCRVWLSKRGEVREEVISYFAKHYEEVKWKRPTLDGLNFKLLAEFELLRLEGPFSEDEVSEVIQLSDGNKSPRPDEFNFSFFNYFWRTPKREIMEFFEEFYVTAKLPCI</sequence>
<evidence type="ECO:0000313" key="1">
    <source>
        <dbReference type="EMBL" id="GAU33045.1"/>
    </source>
</evidence>